<dbReference type="SUPFAM" id="SSF53098">
    <property type="entry name" value="Ribonuclease H-like"/>
    <property type="match status" value="1"/>
</dbReference>
<keyword evidence="3" id="KW-1185">Reference proteome</keyword>
<dbReference type="InterPro" id="IPR012337">
    <property type="entry name" value="RNaseH-like_sf"/>
</dbReference>
<dbReference type="InterPro" id="IPR047655">
    <property type="entry name" value="Transpos_IS630-like"/>
</dbReference>
<dbReference type="EMBL" id="JADBEM010000001">
    <property type="protein sequence ID" value="MBE1604001.1"/>
    <property type="molecule type" value="Genomic_DNA"/>
</dbReference>
<reference evidence="2" key="1">
    <citation type="submission" date="2020-10" db="EMBL/GenBank/DDBJ databases">
        <title>Sequencing the genomes of 1000 actinobacteria strains.</title>
        <authorList>
            <person name="Klenk H.-P."/>
        </authorList>
    </citation>
    <scope>NUCLEOTIDE SEQUENCE</scope>
    <source>
        <strain evidence="2">DSM 45354</strain>
    </source>
</reference>
<comment type="caution">
    <text evidence="2">The sequence shown here is derived from an EMBL/GenBank/DDBJ whole genome shotgun (WGS) entry which is preliminary data.</text>
</comment>
<dbReference type="RefSeq" id="WP_202896100.1">
    <property type="nucleotide sequence ID" value="NZ_JADBEM010000001.1"/>
</dbReference>
<protein>
    <submittedName>
        <fullName evidence="2">Transposase</fullName>
    </submittedName>
</protein>
<evidence type="ECO:0000313" key="3">
    <source>
        <dbReference type="Proteomes" id="UP000638648"/>
    </source>
</evidence>
<feature type="domain" description="Tc1-like transposase DDE" evidence="1">
    <location>
        <begin position="172"/>
        <end position="310"/>
    </location>
</feature>
<dbReference type="Proteomes" id="UP000638648">
    <property type="component" value="Unassembled WGS sequence"/>
</dbReference>
<dbReference type="NCBIfam" id="NF033545">
    <property type="entry name" value="transpos_IS630"/>
    <property type="match status" value="1"/>
</dbReference>
<evidence type="ECO:0000313" key="2">
    <source>
        <dbReference type="EMBL" id="MBE1604001.1"/>
    </source>
</evidence>
<name>A0A927MPH2_9ACTN</name>
<sequence>MEQDAELRALVNSRDVSAVLATRARIVLWHGEGRRRKDIAELAGVSLPTVDRWVRRHAEHGLAGLDDRDRAAPRVQVPPRVRARVVALTRTSPPAGTGLSHWSTRGLAAYLKRTEGICVSWSYVARVWREEGLAPHRHGTFKLSKDPAFADKVADVVGLYLDPPGGAVVLSIDEKTQIQALDRTQPLLPLDFGVTEKRTHDYVRHGVTNLFAALDVGTGQVLGEATPTRDGVNFLAFLKKAVKPHAGKDIHVVLDNLSTHTTPEVEAWLEENPHVRFHFTPVGSSWINQIETWFGILTRQSIRRGTFTSVNVLIKQIKDYIDTWNIDAKPFAWTATSEEILAKVRLVQTNIKKLVDNNAK</sequence>
<dbReference type="InterPro" id="IPR036397">
    <property type="entry name" value="RNaseH_sf"/>
</dbReference>
<dbReference type="Pfam" id="PF13358">
    <property type="entry name" value="DDE_3"/>
    <property type="match status" value="1"/>
</dbReference>
<dbReference type="InterPro" id="IPR009057">
    <property type="entry name" value="Homeodomain-like_sf"/>
</dbReference>
<gene>
    <name evidence="2" type="ORF">HEB94_000849</name>
</gene>
<dbReference type="InterPro" id="IPR038717">
    <property type="entry name" value="Tc1-like_DDE_dom"/>
</dbReference>
<dbReference type="Pfam" id="PF13565">
    <property type="entry name" value="HTH_32"/>
    <property type="match status" value="1"/>
</dbReference>
<evidence type="ECO:0000259" key="1">
    <source>
        <dbReference type="Pfam" id="PF13358"/>
    </source>
</evidence>
<dbReference type="SUPFAM" id="SSF46689">
    <property type="entry name" value="Homeodomain-like"/>
    <property type="match status" value="1"/>
</dbReference>
<proteinExistence type="predicted"/>
<accession>A0A927MPH2</accession>
<dbReference type="AlphaFoldDB" id="A0A927MPH2"/>
<dbReference type="GO" id="GO:0003676">
    <property type="term" value="F:nucleic acid binding"/>
    <property type="evidence" value="ECO:0007669"/>
    <property type="project" value="InterPro"/>
</dbReference>
<dbReference type="Gene3D" id="3.30.420.10">
    <property type="entry name" value="Ribonuclease H-like superfamily/Ribonuclease H"/>
    <property type="match status" value="1"/>
</dbReference>
<organism evidence="2 3">
    <name type="scientific">Actinopolymorpha pittospori</name>
    <dbReference type="NCBI Taxonomy" id="648752"/>
    <lineage>
        <taxon>Bacteria</taxon>
        <taxon>Bacillati</taxon>
        <taxon>Actinomycetota</taxon>
        <taxon>Actinomycetes</taxon>
        <taxon>Propionibacteriales</taxon>
        <taxon>Actinopolymorphaceae</taxon>
        <taxon>Actinopolymorpha</taxon>
    </lineage>
</organism>